<sequence>MTVITWPLDLREKDPGDLSNVNIVLALSHANYIALNNIVSYTHEFGQEIRRSSSIESIYFRHQARIWNYLSWDIAWAAGNTDIKAIIDQRLIDQLKKVWRTQCLLAPSKQNDDCLVSNPLSTSTAEATAKFGVSDKTKEPSVTYDILASTSDALINQGFPNDVEESDVAYIPPNPINEAIVNDGVSSKTDRTDVIQPALSSTIAASIDQRVSNNIEESDIANLLPSSTAKDILDDEVSINDSEPATLPLNFSTSGYIHISRATPYKKRYPDTLSTG</sequence>
<keyword evidence="2" id="KW-1185">Reference proteome</keyword>
<dbReference type="AlphaFoldDB" id="A0A218Z8X3"/>
<evidence type="ECO:0000313" key="1">
    <source>
        <dbReference type="EMBL" id="OWP04202.1"/>
    </source>
</evidence>
<organism evidence="1 2">
    <name type="scientific">Diplocarpon coronariae</name>
    <dbReference type="NCBI Taxonomy" id="2795749"/>
    <lineage>
        <taxon>Eukaryota</taxon>
        <taxon>Fungi</taxon>
        <taxon>Dikarya</taxon>
        <taxon>Ascomycota</taxon>
        <taxon>Pezizomycotina</taxon>
        <taxon>Leotiomycetes</taxon>
        <taxon>Helotiales</taxon>
        <taxon>Drepanopezizaceae</taxon>
        <taxon>Diplocarpon</taxon>
    </lineage>
</organism>
<protein>
    <submittedName>
        <fullName evidence="1">Uncharacterized protein</fullName>
    </submittedName>
</protein>
<name>A0A218Z8X3_9HELO</name>
<reference evidence="1 2" key="1">
    <citation type="submission" date="2017-04" db="EMBL/GenBank/DDBJ databases">
        <title>Draft genome sequence of Marssonina coronaria NL1: causal agent of apple blotch.</title>
        <authorList>
            <person name="Cheng Q."/>
        </authorList>
    </citation>
    <scope>NUCLEOTIDE SEQUENCE [LARGE SCALE GENOMIC DNA]</scope>
    <source>
        <strain evidence="1 2">NL1</strain>
    </source>
</reference>
<comment type="caution">
    <text evidence="1">The sequence shown here is derived from an EMBL/GenBank/DDBJ whole genome shotgun (WGS) entry which is preliminary data.</text>
</comment>
<dbReference type="Proteomes" id="UP000242519">
    <property type="component" value="Unassembled WGS sequence"/>
</dbReference>
<dbReference type="InParanoid" id="A0A218Z8X3"/>
<evidence type="ECO:0000313" key="2">
    <source>
        <dbReference type="Proteomes" id="UP000242519"/>
    </source>
</evidence>
<gene>
    <name evidence="1" type="ORF">B2J93_2941</name>
</gene>
<accession>A0A218Z8X3</accession>
<proteinExistence type="predicted"/>
<dbReference type="EMBL" id="MZNU01000120">
    <property type="protein sequence ID" value="OWP04202.1"/>
    <property type="molecule type" value="Genomic_DNA"/>
</dbReference>